<evidence type="ECO:0000313" key="2">
    <source>
        <dbReference type="Proteomes" id="UP000690515"/>
    </source>
</evidence>
<gene>
    <name evidence="1" type="ORF">KCG35_11390</name>
</gene>
<organism evidence="1 2">
    <name type="scientific">Zooshikella harenae</name>
    <dbReference type="NCBI Taxonomy" id="2827238"/>
    <lineage>
        <taxon>Bacteria</taxon>
        <taxon>Pseudomonadati</taxon>
        <taxon>Pseudomonadota</taxon>
        <taxon>Gammaproteobacteria</taxon>
        <taxon>Oceanospirillales</taxon>
        <taxon>Zooshikellaceae</taxon>
        <taxon>Zooshikella</taxon>
    </lineage>
</organism>
<evidence type="ECO:0000313" key="1">
    <source>
        <dbReference type="EMBL" id="MBU2711663.1"/>
    </source>
</evidence>
<comment type="caution">
    <text evidence="1">The sequence shown here is derived from an EMBL/GenBank/DDBJ whole genome shotgun (WGS) entry which is preliminary data.</text>
</comment>
<keyword evidence="2" id="KW-1185">Reference proteome</keyword>
<dbReference type="Proteomes" id="UP000690515">
    <property type="component" value="Unassembled WGS sequence"/>
</dbReference>
<name>A0ABS5ZD29_9GAMM</name>
<protein>
    <recommendedName>
        <fullName evidence="3">Flagellar FliJ protein</fullName>
    </recommendedName>
</protein>
<proteinExistence type="predicted"/>
<dbReference type="EMBL" id="JAGSOY010000023">
    <property type="protein sequence ID" value="MBU2711663.1"/>
    <property type="molecule type" value="Genomic_DNA"/>
</dbReference>
<sequence>MKLTSKKKLVFIKYLLLKCSERIQSYTKLLENLSKLLKSNNKQLKINQDQITSLEKMLDNILTNPDYYQADKHERLLGYHYKLSNDQKQLLSINEQINKDYMSNQQVLSKELHIKTKLNEKLSNYMRDARAYLEFKDTEENLELYITQSFYVSE</sequence>
<reference evidence="1 2" key="1">
    <citation type="submission" date="2021-04" db="EMBL/GenBank/DDBJ databases">
        <authorList>
            <person name="Pira H."/>
            <person name="Risdian C."/>
            <person name="Wink J."/>
        </authorList>
    </citation>
    <scope>NUCLEOTIDE SEQUENCE [LARGE SCALE GENOMIC DNA]</scope>
    <source>
        <strain evidence="1 2">WH53</strain>
    </source>
</reference>
<dbReference type="RefSeq" id="WP_215819822.1">
    <property type="nucleotide sequence ID" value="NZ_JAGSOY010000023.1"/>
</dbReference>
<evidence type="ECO:0008006" key="3">
    <source>
        <dbReference type="Google" id="ProtNLM"/>
    </source>
</evidence>
<accession>A0ABS5ZD29</accession>